<feature type="transmembrane region" description="Helical" evidence="2">
    <location>
        <begin position="170"/>
        <end position="194"/>
    </location>
</feature>
<feature type="compositionally biased region" description="Polar residues" evidence="1">
    <location>
        <begin position="369"/>
        <end position="381"/>
    </location>
</feature>
<feature type="transmembrane region" description="Helical" evidence="2">
    <location>
        <begin position="108"/>
        <end position="134"/>
    </location>
</feature>
<feature type="compositionally biased region" description="Polar residues" evidence="1">
    <location>
        <begin position="333"/>
        <end position="355"/>
    </location>
</feature>
<evidence type="ECO:0000313" key="3">
    <source>
        <dbReference type="EMBL" id="GFP55062.1"/>
    </source>
</evidence>
<sequence length="389" mass="42841">MVTLLERASSPECILVGETRSDIAGIGIIVSFVGQAAISLCLAVWAFFFSMSGSFNGGHAPESIEHAIEQKRLECVSDILMVGNDIQMVIGTSYMISTFSNTDTIDTYHLHLVFDIVSFVGVSSAAALVCWTYCDIRLHHSSHARDWASHLLTRHFACFRSSHFTPRHRATYLFAALYLVLTILLCVALDNWALDQPPGRCYFSHLVTAPNAPHPMSDKVYVSFTASWMILVMLAAALSGARWRHTILVLAFLQFPVHLYMALALRSANQGKLEGGGYENGWDFGQTTAVILLAVAARELFDKGVEFFYFEKDLKKSRALPNRNGKRDHHDGASNNHELSGISSAEEGYSSNSASGAKYGQRLGDRSSLAKTASKATNSGDSKMEERDR</sequence>
<keyword evidence="2" id="KW-0812">Transmembrane</keyword>
<evidence type="ECO:0000313" key="4">
    <source>
        <dbReference type="Proteomes" id="UP000517252"/>
    </source>
</evidence>
<reference evidence="3 4" key="1">
    <citation type="submission" date="2020-07" db="EMBL/GenBank/DDBJ databases">
        <title>Trichoderma asperellum IC-1 whole genome shotgun sequence.</title>
        <authorList>
            <person name="Kanamasa S."/>
            <person name="Takahashi H."/>
        </authorList>
    </citation>
    <scope>NUCLEOTIDE SEQUENCE [LARGE SCALE GENOMIC DNA]</scope>
    <source>
        <strain evidence="3 4">IC-1</strain>
    </source>
</reference>
<proteinExistence type="predicted"/>
<comment type="caution">
    <text evidence="3">The sequence shown here is derived from an EMBL/GenBank/DDBJ whole genome shotgun (WGS) entry which is preliminary data.</text>
</comment>
<protein>
    <submittedName>
        <fullName evidence="3">Uncharacterized protein</fullName>
    </submittedName>
</protein>
<evidence type="ECO:0000256" key="1">
    <source>
        <dbReference type="SAM" id="MobiDB-lite"/>
    </source>
</evidence>
<organism evidence="3 4">
    <name type="scientific">Trichoderma asperellum</name>
    <name type="common">Filamentous fungus</name>
    <dbReference type="NCBI Taxonomy" id="101201"/>
    <lineage>
        <taxon>Eukaryota</taxon>
        <taxon>Fungi</taxon>
        <taxon>Dikarya</taxon>
        <taxon>Ascomycota</taxon>
        <taxon>Pezizomycotina</taxon>
        <taxon>Sordariomycetes</taxon>
        <taxon>Hypocreomycetidae</taxon>
        <taxon>Hypocreales</taxon>
        <taxon>Hypocreaceae</taxon>
        <taxon>Trichoderma</taxon>
    </lineage>
</organism>
<dbReference type="AlphaFoldDB" id="A0A6V8QSE4"/>
<dbReference type="EMBL" id="BLZH01000004">
    <property type="protein sequence ID" value="GFP55062.1"/>
    <property type="molecule type" value="Genomic_DNA"/>
</dbReference>
<dbReference type="Proteomes" id="UP000517252">
    <property type="component" value="Unassembled WGS sequence"/>
</dbReference>
<name>A0A6V8QSE4_TRIAP</name>
<keyword evidence="2" id="KW-1133">Transmembrane helix</keyword>
<feature type="transmembrane region" description="Helical" evidence="2">
    <location>
        <begin position="23"/>
        <end position="48"/>
    </location>
</feature>
<keyword evidence="2" id="KW-0472">Membrane</keyword>
<dbReference type="PANTHER" id="PTHR37577:SF1">
    <property type="entry name" value="INTEGRAL MEMBRANE PROTEIN"/>
    <property type="match status" value="1"/>
</dbReference>
<feature type="region of interest" description="Disordered" evidence="1">
    <location>
        <begin position="320"/>
        <end position="389"/>
    </location>
</feature>
<accession>A0A6V8QSE4</accession>
<dbReference type="InterPro" id="IPR053018">
    <property type="entry name" value="Elsinochrome_Biosynth-Asso"/>
</dbReference>
<dbReference type="PANTHER" id="PTHR37577">
    <property type="entry name" value="INTEGRAL MEMBRANE PROTEIN"/>
    <property type="match status" value="1"/>
</dbReference>
<evidence type="ECO:0000256" key="2">
    <source>
        <dbReference type="SAM" id="Phobius"/>
    </source>
</evidence>
<gene>
    <name evidence="3" type="ORF">TASIC1_0004068700</name>
</gene>
<dbReference type="OrthoDB" id="5427664at2759"/>
<feature type="transmembrane region" description="Helical" evidence="2">
    <location>
        <begin position="247"/>
        <end position="265"/>
    </location>
</feature>
<feature type="transmembrane region" description="Helical" evidence="2">
    <location>
        <begin position="220"/>
        <end position="240"/>
    </location>
</feature>